<gene>
    <name evidence="1" type="ORF">BN1723_020176</name>
</gene>
<name>A0A0G4NK90_VERLO</name>
<proteinExistence type="predicted"/>
<dbReference type="GO" id="GO:0006298">
    <property type="term" value="P:mismatch repair"/>
    <property type="evidence" value="ECO:0007669"/>
    <property type="project" value="InterPro"/>
</dbReference>
<sequence length="78" mass="8790">MRSEIETRLLHISPCEFVIVGDLTKGTDKMIRHLSGSSTNVFGDRSRVERVPRSKTMAAEAYTHVTQFYADKMKDTAA</sequence>
<reference evidence="2" key="1">
    <citation type="submission" date="2015-05" db="EMBL/GenBank/DDBJ databases">
        <authorList>
            <person name="Fogelqvist Johan"/>
        </authorList>
    </citation>
    <scope>NUCLEOTIDE SEQUENCE [LARGE SCALE GENOMIC DNA]</scope>
</reference>
<protein>
    <submittedName>
        <fullName evidence="1">Uncharacterized protein</fullName>
    </submittedName>
</protein>
<dbReference type="Gene3D" id="3.30.420.110">
    <property type="entry name" value="MutS, connector domain"/>
    <property type="match status" value="1"/>
</dbReference>
<dbReference type="AlphaFoldDB" id="A0A0G4NK90"/>
<accession>A0A0G4NK90</accession>
<feature type="non-terminal residue" evidence="1">
    <location>
        <position position="78"/>
    </location>
</feature>
<dbReference type="InterPro" id="IPR036678">
    <property type="entry name" value="MutS_con_dom_sf"/>
</dbReference>
<evidence type="ECO:0000313" key="1">
    <source>
        <dbReference type="EMBL" id="CRK46877.1"/>
    </source>
</evidence>
<dbReference type="EMBL" id="CVQI01036149">
    <property type="protein sequence ID" value="CRK46877.1"/>
    <property type="molecule type" value="Genomic_DNA"/>
</dbReference>
<dbReference type="GO" id="GO:0005524">
    <property type="term" value="F:ATP binding"/>
    <property type="evidence" value="ECO:0007669"/>
    <property type="project" value="InterPro"/>
</dbReference>
<organism evidence="1 2">
    <name type="scientific">Verticillium longisporum</name>
    <name type="common">Verticillium dahliae var. longisporum</name>
    <dbReference type="NCBI Taxonomy" id="100787"/>
    <lineage>
        <taxon>Eukaryota</taxon>
        <taxon>Fungi</taxon>
        <taxon>Dikarya</taxon>
        <taxon>Ascomycota</taxon>
        <taxon>Pezizomycotina</taxon>
        <taxon>Sordariomycetes</taxon>
        <taxon>Hypocreomycetidae</taxon>
        <taxon>Glomerellales</taxon>
        <taxon>Plectosphaerellaceae</taxon>
        <taxon>Verticillium</taxon>
    </lineage>
</organism>
<dbReference type="Proteomes" id="UP000045706">
    <property type="component" value="Unassembled WGS sequence"/>
</dbReference>
<dbReference type="GO" id="GO:0030983">
    <property type="term" value="F:mismatched DNA binding"/>
    <property type="evidence" value="ECO:0007669"/>
    <property type="project" value="InterPro"/>
</dbReference>
<evidence type="ECO:0000313" key="2">
    <source>
        <dbReference type="Proteomes" id="UP000045706"/>
    </source>
</evidence>